<reference evidence="2" key="1">
    <citation type="submission" date="2016-10" db="EMBL/GenBank/DDBJ databases">
        <title>Sequence of Gallionella enrichment culture.</title>
        <authorList>
            <person name="Poehlein A."/>
            <person name="Muehling M."/>
            <person name="Daniel R."/>
        </authorList>
    </citation>
    <scope>NUCLEOTIDE SEQUENCE</scope>
</reference>
<evidence type="ECO:0000313" key="2">
    <source>
        <dbReference type="EMBL" id="OIR09091.1"/>
    </source>
</evidence>
<feature type="region of interest" description="Disordered" evidence="1">
    <location>
        <begin position="56"/>
        <end position="77"/>
    </location>
</feature>
<organism evidence="2">
    <name type="scientific">mine drainage metagenome</name>
    <dbReference type="NCBI Taxonomy" id="410659"/>
    <lineage>
        <taxon>unclassified sequences</taxon>
        <taxon>metagenomes</taxon>
        <taxon>ecological metagenomes</taxon>
    </lineage>
</organism>
<dbReference type="AlphaFoldDB" id="A0A1J5SMB6"/>
<protein>
    <submittedName>
        <fullName evidence="2">Uncharacterized protein</fullName>
    </submittedName>
</protein>
<proteinExistence type="predicted"/>
<sequence length="77" mass="8652">MVGRYKTASPPHMDGRVKPGQDGLRVPSQAAQKAVQSPLAFARLVRANLMHRRRIDRLIGNDPPPRTDPKQMVLQWA</sequence>
<gene>
    <name evidence="2" type="ORF">GALL_86980</name>
</gene>
<dbReference type="EMBL" id="MLJW01000028">
    <property type="protein sequence ID" value="OIR09091.1"/>
    <property type="molecule type" value="Genomic_DNA"/>
</dbReference>
<feature type="region of interest" description="Disordered" evidence="1">
    <location>
        <begin position="1"/>
        <end position="32"/>
    </location>
</feature>
<comment type="caution">
    <text evidence="2">The sequence shown here is derived from an EMBL/GenBank/DDBJ whole genome shotgun (WGS) entry which is preliminary data.</text>
</comment>
<accession>A0A1J5SMB6</accession>
<name>A0A1J5SMB6_9ZZZZ</name>
<evidence type="ECO:0000256" key="1">
    <source>
        <dbReference type="SAM" id="MobiDB-lite"/>
    </source>
</evidence>